<evidence type="ECO:0000259" key="12">
    <source>
        <dbReference type="Pfam" id="PF03281"/>
    </source>
</evidence>
<gene>
    <name evidence="14" type="primary">jg19373</name>
    <name evidence="14" type="ORF">PAEG_LOCUS10705</name>
</gene>
<sequence length="231" mass="27570">MNGQPSCIVDGMKYTIRTSSGGPAWTIIIEAGLFRLDVDLVPALKFPESRWLEGRNYRKIPQECRRGYWMVVPEPHMAGQMDQDTQRSWHICLQSQEDQLFNNTYLLRKTFQLLEKLRDAQGMDKLAPYYIKTLFFWEIDDKKNTDPTFWQRKNIATLFEYMLNKLYEALDNGSIQYFWNKKNNLIGHLNSCTKNEYKGKFMYLLENIRDYKLVAKYLLTSVEYEEYQQFL</sequence>
<comment type="cofactor">
    <cofactor evidence="1">
        <name>Mn(2+)</name>
        <dbReference type="ChEBI" id="CHEBI:29035"/>
    </cofactor>
</comment>
<dbReference type="PANTHER" id="PTHR10656:SF42">
    <property type="entry name" value="CYCLIC GMP-AMP SYNTHASE-LIKE PROTEIN-RELATED"/>
    <property type="match status" value="1"/>
</dbReference>
<evidence type="ECO:0000256" key="2">
    <source>
        <dbReference type="ARBA" id="ARBA00001946"/>
    </source>
</evidence>
<dbReference type="InterPro" id="IPR024810">
    <property type="entry name" value="MAB21L/cGLR"/>
</dbReference>
<comment type="similarity">
    <text evidence="3">Belongs to the mab-21 family.</text>
</comment>
<dbReference type="PANTHER" id="PTHR10656">
    <property type="entry name" value="CELL FATE DETERMINING PROTEIN MAB21-RELATED"/>
    <property type="match status" value="1"/>
</dbReference>
<keyword evidence="4" id="KW-0808">Transferase</keyword>
<dbReference type="OrthoDB" id="6054650at2759"/>
<keyword evidence="5" id="KW-0548">Nucleotidyltransferase</keyword>
<evidence type="ECO:0000256" key="9">
    <source>
        <dbReference type="ARBA" id="ARBA00022842"/>
    </source>
</evidence>
<proteinExistence type="inferred from homology"/>
<evidence type="ECO:0000313" key="14">
    <source>
        <dbReference type="EMBL" id="CAH2232438.1"/>
    </source>
</evidence>
<dbReference type="AlphaFoldDB" id="A0A8S4RAQ9"/>
<organism evidence="14 15">
    <name type="scientific">Pararge aegeria aegeria</name>
    <dbReference type="NCBI Taxonomy" id="348720"/>
    <lineage>
        <taxon>Eukaryota</taxon>
        <taxon>Metazoa</taxon>
        <taxon>Ecdysozoa</taxon>
        <taxon>Arthropoda</taxon>
        <taxon>Hexapoda</taxon>
        <taxon>Insecta</taxon>
        <taxon>Pterygota</taxon>
        <taxon>Neoptera</taxon>
        <taxon>Endopterygota</taxon>
        <taxon>Lepidoptera</taxon>
        <taxon>Glossata</taxon>
        <taxon>Ditrysia</taxon>
        <taxon>Papilionoidea</taxon>
        <taxon>Nymphalidae</taxon>
        <taxon>Satyrinae</taxon>
        <taxon>Satyrini</taxon>
        <taxon>Parargina</taxon>
        <taxon>Pararge</taxon>
    </lineage>
</organism>
<keyword evidence="15" id="KW-1185">Reference proteome</keyword>
<evidence type="ECO:0000259" key="13">
    <source>
        <dbReference type="Pfam" id="PF20266"/>
    </source>
</evidence>
<dbReference type="InterPro" id="IPR046903">
    <property type="entry name" value="Mab-21-like_nuc_Trfase"/>
</dbReference>
<dbReference type="GO" id="GO:0046872">
    <property type="term" value="F:metal ion binding"/>
    <property type="evidence" value="ECO:0007669"/>
    <property type="project" value="UniProtKB-KW"/>
</dbReference>
<evidence type="ECO:0000256" key="4">
    <source>
        <dbReference type="ARBA" id="ARBA00022679"/>
    </source>
</evidence>
<evidence type="ECO:0000313" key="15">
    <source>
        <dbReference type="Proteomes" id="UP000838756"/>
    </source>
</evidence>
<evidence type="ECO:0000256" key="11">
    <source>
        <dbReference type="ARBA" id="ARBA00023211"/>
    </source>
</evidence>
<dbReference type="InterPro" id="IPR046906">
    <property type="entry name" value="Mab-21_HhH/H2TH-like"/>
</dbReference>
<dbReference type="GO" id="GO:0005525">
    <property type="term" value="F:GTP binding"/>
    <property type="evidence" value="ECO:0007669"/>
    <property type="project" value="UniProtKB-KW"/>
</dbReference>
<dbReference type="GO" id="GO:0005524">
    <property type="term" value="F:ATP binding"/>
    <property type="evidence" value="ECO:0007669"/>
    <property type="project" value="UniProtKB-KW"/>
</dbReference>
<reference evidence="14" key="1">
    <citation type="submission" date="2022-03" db="EMBL/GenBank/DDBJ databases">
        <authorList>
            <person name="Lindestad O."/>
        </authorList>
    </citation>
    <scope>NUCLEOTIDE SEQUENCE</scope>
</reference>
<accession>A0A8S4RAQ9</accession>
<keyword evidence="9" id="KW-0460">Magnesium</keyword>
<keyword evidence="8" id="KW-0067">ATP-binding</keyword>
<evidence type="ECO:0000256" key="7">
    <source>
        <dbReference type="ARBA" id="ARBA00022741"/>
    </source>
</evidence>
<dbReference type="Proteomes" id="UP000838756">
    <property type="component" value="Unassembled WGS sequence"/>
</dbReference>
<keyword evidence="6" id="KW-0479">Metal-binding</keyword>
<evidence type="ECO:0000256" key="1">
    <source>
        <dbReference type="ARBA" id="ARBA00001936"/>
    </source>
</evidence>
<evidence type="ECO:0000256" key="8">
    <source>
        <dbReference type="ARBA" id="ARBA00022840"/>
    </source>
</evidence>
<keyword evidence="11" id="KW-0464">Manganese</keyword>
<evidence type="ECO:0000256" key="5">
    <source>
        <dbReference type="ARBA" id="ARBA00022695"/>
    </source>
</evidence>
<evidence type="ECO:0000256" key="6">
    <source>
        <dbReference type="ARBA" id="ARBA00022723"/>
    </source>
</evidence>
<dbReference type="EMBL" id="CAKXAJ010024901">
    <property type="protein sequence ID" value="CAH2232438.1"/>
    <property type="molecule type" value="Genomic_DNA"/>
</dbReference>
<comment type="caution">
    <text evidence="14">The sequence shown here is derived from an EMBL/GenBank/DDBJ whole genome shotgun (WGS) entry which is preliminary data.</text>
</comment>
<dbReference type="Pfam" id="PF03281">
    <property type="entry name" value="Mab-21"/>
    <property type="match status" value="1"/>
</dbReference>
<keyword evidence="7" id="KW-0547">Nucleotide-binding</keyword>
<feature type="domain" description="Mab-21-like nucleotidyltransferase" evidence="12">
    <location>
        <begin position="10"/>
        <end position="103"/>
    </location>
</feature>
<protein>
    <submittedName>
        <fullName evidence="14">Jg19373 protein</fullName>
    </submittedName>
</protein>
<dbReference type="Pfam" id="PF20266">
    <property type="entry name" value="Mab-21_C"/>
    <property type="match status" value="1"/>
</dbReference>
<keyword evidence="10" id="KW-0342">GTP-binding</keyword>
<feature type="domain" description="Mab-21-like HhH/H2TH-like" evidence="13">
    <location>
        <begin position="108"/>
        <end position="197"/>
    </location>
</feature>
<dbReference type="GO" id="GO:0016779">
    <property type="term" value="F:nucleotidyltransferase activity"/>
    <property type="evidence" value="ECO:0007669"/>
    <property type="project" value="UniProtKB-KW"/>
</dbReference>
<evidence type="ECO:0000256" key="10">
    <source>
        <dbReference type="ARBA" id="ARBA00023134"/>
    </source>
</evidence>
<dbReference type="Gene3D" id="3.30.460.90">
    <property type="match status" value="1"/>
</dbReference>
<name>A0A8S4RAQ9_9NEOP</name>
<dbReference type="SMART" id="SM01265">
    <property type="entry name" value="Mab-21"/>
    <property type="match status" value="1"/>
</dbReference>
<dbReference type="Gene3D" id="1.10.1410.40">
    <property type="match status" value="1"/>
</dbReference>
<evidence type="ECO:0000256" key="3">
    <source>
        <dbReference type="ARBA" id="ARBA00008307"/>
    </source>
</evidence>
<comment type="cofactor">
    <cofactor evidence="2">
        <name>Mg(2+)</name>
        <dbReference type="ChEBI" id="CHEBI:18420"/>
    </cofactor>
</comment>